<dbReference type="PANTHER" id="PTHR33604">
    <property type="entry name" value="OSJNBA0004B13.7 PROTEIN"/>
    <property type="match status" value="1"/>
</dbReference>
<feature type="region of interest" description="Disordered" evidence="1">
    <location>
        <begin position="300"/>
        <end position="319"/>
    </location>
</feature>
<reference evidence="2" key="1">
    <citation type="journal article" date="2020" name="Stud. Mycol.">
        <title>101 Dothideomycetes genomes: a test case for predicting lifestyles and emergence of pathogens.</title>
        <authorList>
            <person name="Haridas S."/>
            <person name="Albert R."/>
            <person name="Binder M."/>
            <person name="Bloem J."/>
            <person name="Labutti K."/>
            <person name="Salamov A."/>
            <person name="Andreopoulos B."/>
            <person name="Baker S."/>
            <person name="Barry K."/>
            <person name="Bills G."/>
            <person name="Bluhm B."/>
            <person name="Cannon C."/>
            <person name="Castanera R."/>
            <person name="Culley D."/>
            <person name="Daum C."/>
            <person name="Ezra D."/>
            <person name="Gonzalez J."/>
            <person name="Henrissat B."/>
            <person name="Kuo A."/>
            <person name="Liang C."/>
            <person name="Lipzen A."/>
            <person name="Lutzoni F."/>
            <person name="Magnuson J."/>
            <person name="Mondo S."/>
            <person name="Nolan M."/>
            <person name="Ohm R."/>
            <person name="Pangilinan J."/>
            <person name="Park H.-J."/>
            <person name="Ramirez L."/>
            <person name="Alfaro M."/>
            <person name="Sun H."/>
            <person name="Tritt A."/>
            <person name="Yoshinaga Y."/>
            <person name="Zwiers L.-H."/>
            <person name="Turgeon B."/>
            <person name="Goodwin S."/>
            <person name="Spatafora J."/>
            <person name="Crous P."/>
            <person name="Grigoriev I."/>
        </authorList>
    </citation>
    <scope>NUCLEOTIDE SEQUENCE</scope>
    <source>
        <strain evidence="2">CBS 262.69</strain>
    </source>
</reference>
<evidence type="ECO:0000313" key="2">
    <source>
        <dbReference type="EMBL" id="KAF2396492.1"/>
    </source>
</evidence>
<keyword evidence="3" id="KW-1185">Reference proteome</keyword>
<name>A0A6G1HKH4_9PEZI</name>
<protein>
    <submittedName>
        <fullName evidence="2">Uncharacterized protein</fullName>
    </submittedName>
</protein>
<proteinExistence type="predicted"/>
<organism evidence="2 3">
    <name type="scientific">Trichodelitschia bisporula</name>
    <dbReference type="NCBI Taxonomy" id="703511"/>
    <lineage>
        <taxon>Eukaryota</taxon>
        <taxon>Fungi</taxon>
        <taxon>Dikarya</taxon>
        <taxon>Ascomycota</taxon>
        <taxon>Pezizomycotina</taxon>
        <taxon>Dothideomycetes</taxon>
        <taxon>Dothideomycetes incertae sedis</taxon>
        <taxon>Phaeotrichales</taxon>
        <taxon>Phaeotrichaceae</taxon>
        <taxon>Trichodelitschia</taxon>
    </lineage>
</organism>
<evidence type="ECO:0000313" key="3">
    <source>
        <dbReference type="Proteomes" id="UP000799640"/>
    </source>
</evidence>
<dbReference type="Proteomes" id="UP000799640">
    <property type="component" value="Unassembled WGS sequence"/>
</dbReference>
<gene>
    <name evidence="2" type="ORF">EJ06DRAFT_524477</name>
</gene>
<dbReference type="OrthoDB" id="5397682at2759"/>
<dbReference type="AlphaFoldDB" id="A0A6G1HKH4"/>
<accession>A0A6G1HKH4</accession>
<sequence length="484" mass="53507">MALRRLNTVHIALFSRDDLHFPTLLQLNNIRRADCPAIWHDARPDWAAYSTDERAERAAAMALEMLQSYVSPVAVVVSPPKEAAGQAGGGDWDRPVPEREEDTWFARPLLFRAARFSWSVIRVPRHEPENLQWVARLPGAALAAWSRLAVEVVIRVPRRAPGLVRLLTSLYEAEYAGLDPPRITLDLDSDVGEDVLQIAGNFVWPPVREARDMGGRMQSGLVIKRRVKGRDGGEGVLEVFPTEREDGHVLIFPCDGRLDRRWYYWVAYQTLRLRFDGLNRFKGWAAGVALAPPRGLNESWLGRGHGEGTATAHSDAKSAVPSASTARPAFFFQAPTADGMLFFGDAWRALQAYSLLRHTPGARLRGNGTAVPKLEPGEAAWLRDARELWDGKGWAALYPPAGRGSVTLLERDGDSEGRLGPRWEHGGALDALLEEDGEERWVGYAGGDVVRREEWVTAKCAEGEVVGPVGGLGVGEMFCLREEG</sequence>
<dbReference type="EMBL" id="ML996706">
    <property type="protein sequence ID" value="KAF2396492.1"/>
    <property type="molecule type" value="Genomic_DNA"/>
</dbReference>
<evidence type="ECO:0000256" key="1">
    <source>
        <dbReference type="SAM" id="MobiDB-lite"/>
    </source>
</evidence>
<dbReference type="PANTHER" id="PTHR33604:SF3">
    <property type="entry name" value="OSJNBA0004B13.7 PROTEIN"/>
    <property type="match status" value="1"/>
</dbReference>